<dbReference type="Pfam" id="PF00856">
    <property type="entry name" value="SET"/>
    <property type="match status" value="1"/>
</dbReference>
<dbReference type="Proteomes" id="UP000308549">
    <property type="component" value="Unassembled WGS sequence"/>
</dbReference>
<feature type="compositionally biased region" description="Basic residues" evidence="8">
    <location>
        <begin position="322"/>
        <end position="331"/>
    </location>
</feature>
<evidence type="ECO:0000259" key="9">
    <source>
        <dbReference type="PROSITE" id="PS50280"/>
    </source>
</evidence>
<dbReference type="OrthoDB" id="422362at2759"/>
<name>A0A4U0TNR3_9PEZI</name>
<feature type="compositionally biased region" description="Gly residues" evidence="8">
    <location>
        <begin position="861"/>
        <end position="872"/>
    </location>
</feature>
<feature type="compositionally biased region" description="Basic residues" evidence="8">
    <location>
        <begin position="176"/>
        <end position="190"/>
    </location>
</feature>
<dbReference type="Pfam" id="PF17907">
    <property type="entry name" value="AWS"/>
    <property type="match status" value="1"/>
</dbReference>
<evidence type="ECO:0000256" key="8">
    <source>
        <dbReference type="SAM" id="MobiDB-lite"/>
    </source>
</evidence>
<gene>
    <name evidence="12" type="ORF">B0A50_06507</name>
</gene>
<comment type="subcellular location">
    <subcellularLocation>
        <location evidence="2">Chromosome</location>
    </subcellularLocation>
    <subcellularLocation>
        <location evidence="1">Nucleus</location>
    </subcellularLocation>
</comment>
<reference evidence="12 13" key="1">
    <citation type="submission" date="2017-03" db="EMBL/GenBank/DDBJ databases">
        <title>Genomes of endolithic fungi from Antarctica.</title>
        <authorList>
            <person name="Coleine C."/>
            <person name="Masonjones S."/>
            <person name="Stajich J.E."/>
        </authorList>
    </citation>
    <scope>NUCLEOTIDE SEQUENCE [LARGE SCALE GENOMIC DNA]</scope>
    <source>
        <strain evidence="12 13">CCFEE 6315</strain>
    </source>
</reference>
<evidence type="ECO:0008006" key="14">
    <source>
        <dbReference type="Google" id="ProtNLM"/>
    </source>
</evidence>
<dbReference type="PROSITE" id="PS51215">
    <property type="entry name" value="AWS"/>
    <property type="match status" value="1"/>
</dbReference>
<feature type="region of interest" description="Disordered" evidence="8">
    <location>
        <begin position="768"/>
        <end position="811"/>
    </location>
</feature>
<evidence type="ECO:0000256" key="5">
    <source>
        <dbReference type="ARBA" id="ARBA00022679"/>
    </source>
</evidence>
<feature type="compositionally biased region" description="Basic and acidic residues" evidence="8">
    <location>
        <begin position="53"/>
        <end position="64"/>
    </location>
</feature>
<evidence type="ECO:0000256" key="3">
    <source>
        <dbReference type="ARBA" id="ARBA00022454"/>
    </source>
</evidence>
<organism evidence="12 13">
    <name type="scientific">Salinomyces thailandicus</name>
    <dbReference type="NCBI Taxonomy" id="706561"/>
    <lineage>
        <taxon>Eukaryota</taxon>
        <taxon>Fungi</taxon>
        <taxon>Dikarya</taxon>
        <taxon>Ascomycota</taxon>
        <taxon>Pezizomycotina</taxon>
        <taxon>Dothideomycetes</taxon>
        <taxon>Dothideomycetidae</taxon>
        <taxon>Mycosphaerellales</taxon>
        <taxon>Teratosphaeriaceae</taxon>
        <taxon>Salinomyces</taxon>
    </lineage>
</organism>
<accession>A0A4U0TNR3</accession>
<feature type="region of interest" description="Disordered" evidence="8">
    <location>
        <begin position="312"/>
        <end position="345"/>
    </location>
</feature>
<feature type="region of interest" description="Disordered" evidence="8">
    <location>
        <begin position="633"/>
        <end position="729"/>
    </location>
</feature>
<dbReference type="InterPro" id="IPR046341">
    <property type="entry name" value="SET_dom_sf"/>
</dbReference>
<feature type="region of interest" description="Disordered" evidence="8">
    <location>
        <begin position="1"/>
        <end position="20"/>
    </location>
</feature>
<evidence type="ECO:0000256" key="7">
    <source>
        <dbReference type="ARBA" id="ARBA00023242"/>
    </source>
</evidence>
<feature type="compositionally biased region" description="Basic and acidic residues" evidence="8">
    <location>
        <begin position="143"/>
        <end position="152"/>
    </location>
</feature>
<feature type="compositionally biased region" description="Acidic residues" evidence="8">
    <location>
        <begin position="128"/>
        <end position="137"/>
    </location>
</feature>
<protein>
    <recommendedName>
        <fullName evidence="14">SET domain-containing protein</fullName>
    </recommendedName>
</protein>
<feature type="compositionally biased region" description="Low complexity" evidence="8">
    <location>
        <begin position="873"/>
        <end position="886"/>
    </location>
</feature>
<evidence type="ECO:0000256" key="4">
    <source>
        <dbReference type="ARBA" id="ARBA00022603"/>
    </source>
</evidence>
<dbReference type="AlphaFoldDB" id="A0A4U0TNR3"/>
<dbReference type="GO" id="GO:0005634">
    <property type="term" value="C:nucleus"/>
    <property type="evidence" value="ECO:0007669"/>
    <property type="project" value="UniProtKB-SubCell"/>
</dbReference>
<evidence type="ECO:0000313" key="12">
    <source>
        <dbReference type="EMBL" id="TKA23671.1"/>
    </source>
</evidence>
<dbReference type="Gene3D" id="2.170.270.10">
    <property type="entry name" value="SET domain"/>
    <property type="match status" value="1"/>
</dbReference>
<keyword evidence="13" id="KW-1185">Reference proteome</keyword>
<feature type="compositionally biased region" description="Basic and acidic residues" evidence="8">
    <location>
        <begin position="667"/>
        <end position="687"/>
    </location>
</feature>
<dbReference type="PANTHER" id="PTHR22884">
    <property type="entry name" value="SET DOMAIN PROTEINS"/>
    <property type="match status" value="1"/>
</dbReference>
<dbReference type="PROSITE" id="PS50868">
    <property type="entry name" value="POST_SET"/>
    <property type="match status" value="1"/>
</dbReference>
<dbReference type="GO" id="GO:0005694">
    <property type="term" value="C:chromosome"/>
    <property type="evidence" value="ECO:0007669"/>
    <property type="project" value="UniProtKB-SubCell"/>
</dbReference>
<feature type="domain" description="Post-SET" evidence="10">
    <location>
        <begin position="595"/>
        <end position="611"/>
    </location>
</feature>
<dbReference type="PROSITE" id="PS50280">
    <property type="entry name" value="SET"/>
    <property type="match status" value="1"/>
</dbReference>
<dbReference type="GO" id="GO:0042054">
    <property type="term" value="F:histone methyltransferase activity"/>
    <property type="evidence" value="ECO:0007669"/>
    <property type="project" value="InterPro"/>
</dbReference>
<feature type="domain" description="SET" evidence="9">
    <location>
        <begin position="472"/>
        <end position="588"/>
    </location>
</feature>
<dbReference type="InterPro" id="IPR006560">
    <property type="entry name" value="AWS_dom"/>
</dbReference>
<dbReference type="EMBL" id="NAJL01000052">
    <property type="protein sequence ID" value="TKA23671.1"/>
    <property type="molecule type" value="Genomic_DNA"/>
</dbReference>
<feature type="region of interest" description="Disordered" evidence="8">
    <location>
        <begin position="33"/>
        <end position="232"/>
    </location>
</feature>
<keyword evidence="4" id="KW-0489">Methyltransferase</keyword>
<dbReference type="SMART" id="SM00317">
    <property type="entry name" value="SET"/>
    <property type="match status" value="1"/>
</dbReference>
<evidence type="ECO:0000313" key="13">
    <source>
        <dbReference type="Proteomes" id="UP000308549"/>
    </source>
</evidence>
<evidence type="ECO:0000259" key="11">
    <source>
        <dbReference type="PROSITE" id="PS51215"/>
    </source>
</evidence>
<feature type="compositionally biased region" description="Polar residues" evidence="8">
    <location>
        <begin position="769"/>
        <end position="788"/>
    </location>
</feature>
<proteinExistence type="predicted"/>
<evidence type="ECO:0000256" key="1">
    <source>
        <dbReference type="ARBA" id="ARBA00004123"/>
    </source>
</evidence>
<dbReference type="InterPro" id="IPR001214">
    <property type="entry name" value="SET_dom"/>
</dbReference>
<dbReference type="SUPFAM" id="SSF82199">
    <property type="entry name" value="SET domain"/>
    <property type="match status" value="1"/>
</dbReference>
<dbReference type="GO" id="GO:0032259">
    <property type="term" value="P:methylation"/>
    <property type="evidence" value="ECO:0007669"/>
    <property type="project" value="UniProtKB-KW"/>
</dbReference>
<feature type="domain" description="AWS" evidence="11">
    <location>
        <begin position="410"/>
        <end position="461"/>
    </location>
</feature>
<comment type="caution">
    <text evidence="12">The sequence shown here is derived from an EMBL/GenBank/DDBJ whole genome shotgun (WGS) entry which is preliminary data.</text>
</comment>
<dbReference type="InterPro" id="IPR050777">
    <property type="entry name" value="SET2_Histone-Lys_MeTrsfase"/>
</dbReference>
<keyword evidence="6" id="KW-0949">S-adenosyl-L-methionine</keyword>
<keyword evidence="3" id="KW-0158">Chromosome</keyword>
<keyword evidence="7" id="KW-0539">Nucleus</keyword>
<dbReference type="InterPro" id="IPR003616">
    <property type="entry name" value="Post-SET_dom"/>
</dbReference>
<evidence type="ECO:0000256" key="2">
    <source>
        <dbReference type="ARBA" id="ARBA00004286"/>
    </source>
</evidence>
<feature type="compositionally biased region" description="Low complexity" evidence="8">
    <location>
        <begin position="33"/>
        <end position="52"/>
    </location>
</feature>
<keyword evidence="5" id="KW-0808">Transferase</keyword>
<feature type="compositionally biased region" description="Basic and acidic residues" evidence="8">
    <location>
        <begin position="633"/>
        <end position="656"/>
    </location>
</feature>
<evidence type="ECO:0000259" key="10">
    <source>
        <dbReference type="PROSITE" id="PS50868"/>
    </source>
</evidence>
<feature type="compositionally biased region" description="Basic and acidic residues" evidence="8">
    <location>
        <begin position="706"/>
        <end position="716"/>
    </location>
</feature>
<evidence type="ECO:0000256" key="6">
    <source>
        <dbReference type="ARBA" id="ARBA00022691"/>
    </source>
</evidence>
<feature type="compositionally biased region" description="Polar residues" evidence="8">
    <location>
        <begin position="332"/>
        <end position="342"/>
    </location>
</feature>
<sequence length="894" mass="96763">MSDHLPASLPRAHSTDSSDALSNIDVSRALQAAAVASTTGGASSGQSSNSSSRDGDREWEREGGEGLVETPPTSLAEEGSQGGGGRRSARTRGVRSYNLKTLSDAQLPMGAGAGGRSASGWTGKTLVEDDEEAEQDAGADALSEDKEEKGGEVEPEVPAASAVGMEKRERGGSAKLQRRPSVKERVKKVASRVGSVLGKRGREVLGSGKAKKAAASPAVEEEVEDAHLPRWKKQLDTGKKGVLDELDLDAELADLPAPPPAKKARLSVKAGKSPSHEIPQPTAAPIPTAKALAAGKKMKKWQKEGLYVGQDSEMDPMAVPSGRKKLQKKSRPVSSASNATSDETTKPRASFITLPMFSYLDKTRDFTIPFDVFAPSWRKGDEKPRDWHQLNKNRLVGEAKELWEHTQNNLPPSLCVCQPPGPGEQGCDEVCLNRVMQYECNTSNCNLSSDNCSNRAFAELTQRLKRGGAYDIGVEVLKTPNRGFGVRSCRTFAPGQIIMEYTGEIITEGECQRRMREMYKDRSCYYLMELERGLIIDGTKGSMARFINHSCEPNCEVRMVKVNGTPRMGVFAGEEGVGTGEELTYDYNFDNFGTSHQICYCGAEGCRGFLSKRLNKEEMKKVAREEIERKRKAAEEAQRHARKEEEGRRKKMDRGSGWRGWIALDDPETRERLKREKKEKEEAEKLSGRALRMARRRGSPAPQKPVETEEVKGKDTPKRKRKVVQTTETMVETSAPAVLYEKPTSAGAASTLADLAPPSPKRNKLVHTRTLSSSNSKFTEQLSDSPANDSIDHPALPSLTQEPETSIHDAAAAHASAIVEDENDDDEAITLTAPAAAGQKRKRPFAAAARTLGQAVRSGLGLKGDAGSGSGSGSASAGSSGKLKQSTLSFGRKG</sequence>
<feature type="region of interest" description="Disordered" evidence="8">
    <location>
        <begin position="859"/>
        <end position="894"/>
    </location>
</feature>